<accession>T2G7X4</accession>
<evidence type="ECO:0000313" key="3">
    <source>
        <dbReference type="Proteomes" id="UP000016587"/>
    </source>
</evidence>
<dbReference type="EMBL" id="CP006585">
    <property type="protein sequence ID" value="AGW12388.1"/>
    <property type="molecule type" value="Genomic_DNA"/>
</dbReference>
<dbReference type="KEGG" id="dgg:DGI_0477"/>
<dbReference type="PATRIC" id="fig|1121448.10.peg.474"/>
<sequence length="413" mass="47120">MGHFYSWQSDTDGAWNRYLIEESIKNAVREWGDEGGYALKLVQDAREEPGSPDLKEKILQNISSCQFFVCDVTLVNPDSSGRKMPNPNVMFELGYAVKRLGWERIILVYNTCNGRIEDLPFDIRSHRPQCYKIIGDRNNHIESILTGTRINKASQIITLIVSYLKQTASKLPRDACKCRTEALPRGTCSCNQSNSKLISEKNKKTNSEMKKDAIRKISKSIISTVKLIVERPDFKCIPPDYVDDPDKKIKKDRDVNSMKKLLAEVDADTFQHFYNESLRGLIVDDIFHYWEGFKAVYESPAFYLYDENLKKAVDALYEHWQASLSYGDCFNTAQGGYCPFTSAIQVSACFNQIQQAFLCFSKLCQIINNDYSEINIAETSRLAAANYKKFANKCNQALASDSDSLDLLNFMQK</sequence>
<proteinExistence type="predicted"/>
<dbReference type="InterPro" id="IPR019302">
    <property type="entry name" value="CAP12/PCTIR_TIR_dom"/>
</dbReference>
<dbReference type="GO" id="GO:0050135">
    <property type="term" value="F:NADP+ nucleosidase activity"/>
    <property type="evidence" value="ECO:0007669"/>
    <property type="project" value="InterPro"/>
</dbReference>
<feature type="domain" description="CD-NTase-associated protein 12/Pycsar effector protein TIR" evidence="1">
    <location>
        <begin position="46"/>
        <end position="110"/>
    </location>
</feature>
<protein>
    <recommendedName>
        <fullName evidence="1">CD-NTase-associated protein 12/Pycsar effector protein TIR domain-containing protein</fullName>
    </recommendedName>
</protein>
<name>T2G7X4_MEGG1</name>
<evidence type="ECO:0000259" key="1">
    <source>
        <dbReference type="Pfam" id="PF10137"/>
    </source>
</evidence>
<organism evidence="2 3">
    <name type="scientific">Megalodesulfovibrio gigas (strain ATCC 19364 / DSM 1382 / NCIMB 9332 / VKM B-1759)</name>
    <name type="common">Desulfovibrio gigas</name>
    <dbReference type="NCBI Taxonomy" id="1121448"/>
    <lineage>
        <taxon>Bacteria</taxon>
        <taxon>Pseudomonadati</taxon>
        <taxon>Thermodesulfobacteriota</taxon>
        <taxon>Desulfovibrionia</taxon>
        <taxon>Desulfovibrionales</taxon>
        <taxon>Desulfovibrionaceae</taxon>
        <taxon>Megalodesulfovibrio</taxon>
    </lineage>
</organism>
<dbReference type="eggNOG" id="ENOG5032SBR">
    <property type="taxonomic scope" value="Bacteria"/>
</dbReference>
<reference evidence="2 3" key="1">
    <citation type="journal article" date="2013" name="J. Bacteriol.">
        <title>Roles of HynAB and Ech, the only two hydrogenases found in the model sulfate reducer Desulfovibrio gigas.</title>
        <authorList>
            <person name="Morais-Silva F.O."/>
            <person name="Santos C.I."/>
            <person name="Rodrigues R."/>
            <person name="Pereira I.A."/>
            <person name="Rodrigues-Pousada C."/>
        </authorList>
    </citation>
    <scope>NUCLEOTIDE SEQUENCE [LARGE SCALE GENOMIC DNA]</scope>
    <source>
        <strain evidence="3">ATCC 19364 / DSM 1382 / NCIMB 9332 / VKM B-1759</strain>
    </source>
</reference>
<dbReference type="STRING" id="1121448.DGI_0477"/>
<evidence type="ECO:0000313" key="2">
    <source>
        <dbReference type="EMBL" id="AGW12388.1"/>
    </source>
</evidence>
<dbReference type="AlphaFoldDB" id="T2G7X4"/>
<keyword evidence="3" id="KW-1185">Reference proteome</keyword>
<dbReference type="HOGENOM" id="CLU_835855_0_0_7"/>
<gene>
    <name evidence="2" type="ORF">DGI_0477</name>
</gene>
<dbReference type="Pfam" id="PF10137">
    <property type="entry name" value="CAP12-PCTIR_TIR"/>
    <property type="match status" value="1"/>
</dbReference>
<dbReference type="Proteomes" id="UP000016587">
    <property type="component" value="Chromosome"/>
</dbReference>
<reference evidence="3" key="2">
    <citation type="submission" date="2013-07" db="EMBL/GenBank/DDBJ databases">
        <authorList>
            <person name="Morais-Silva F.O."/>
            <person name="Rezende A.M."/>
            <person name="Pimentel C."/>
            <person name="Resende D.M."/>
            <person name="Santos C.I."/>
            <person name="Clemente C."/>
            <person name="de Oliveira L.M."/>
            <person name="da Silva S.M."/>
            <person name="Costa D.A."/>
            <person name="Varela-Raposo A."/>
            <person name="Horacio E.C.A."/>
            <person name="Matos M."/>
            <person name="Flores O."/>
            <person name="Ruiz J.C."/>
            <person name="Rodrigues-Pousada C."/>
        </authorList>
    </citation>
    <scope>NUCLEOTIDE SEQUENCE [LARGE SCALE GENOMIC DNA]</scope>
    <source>
        <strain evidence="3">ATCC 19364 / DSM 1382 / NCIMB 9332 / VKM B-1759</strain>
    </source>
</reference>